<sequence length="79" mass="9108">MFQREYQDSNTLIHPALGLGAILSQEEQPLRRDGYVARLIRVQFKCGQTFVFHSRIKEHESPSESLAREVARALEEPEP</sequence>
<dbReference type="EMBL" id="AP019377">
    <property type="protein sequence ID" value="BBH94190.1"/>
    <property type="molecule type" value="Genomic_DNA"/>
</dbReference>
<protein>
    <submittedName>
        <fullName evidence="1">Uncharacterized protein</fullName>
    </submittedName>
</protein>
<evidence type="ECO:0000313" key="1">
    <source>
        <dbReference type="EMBL" id="BBH94190.1"/>
    </source>
</evidence>
<name>A0A455T2X9_9CHLR</name>
<gene>
    <name evidence="1" type="ORF">KTA_23890</name>
</gene>
<reference evidence="1" key="1">
    <citation type="submission" date="2018-12" db="EMBL/GenBank/DDBJ databases">
        <title>Novel natural products biosynthetic potential of the class Ktedonobacteria.</title>
        <authorList>
            <person name="Zheng Y."/>
            <person name="Saitou A."/>
            <person name="Wang C.M."/>
            <person name="Toyoda A."/>
            <person name="Minakuchi Y."/>
            <person name="Sekiguchi Y."/>
            <person name="Ueda K."/>
            <person name="Takano H."/>
            <person name="Sakai Y."/>
            <person name="Yokota A."/>
            <person name="Yabe S."/>
        </authorList>
    </citation>
    <scope>NUCLEOTIDE SEQUENCE</scope>
    <source>
        <strain evidence="1">A3-2</strain>
    </source>
</reference>
<accession>A0A455T2X9</accession>
<organism evidence="1">
    <name type="scientific">Thermogemmatispora argillosa</name>
    <dbReference type="NCBI Taxonomy" id="2045280"/>
    <lineage>
        <taxon>Bacteria</taxon>
        <taxon>Bacillati</taxon>
        <taxon>Chloroflexota</taxon>
        <taxon>Ktedonobacteria</taxon>
        <taxon>Thermogemmatisporales</taxon>
        <taxon>Thermogemmatisporaceae</taxon>
        <taxon>Thermogemmatispora</taxon>
    </lineage>
</organism>
<dbReference type="AlphaFoldDB" id="A0A455T2X9"/>
<proteinExistence type="predicted"/>